<evidence type="ECO:0000256" key="7">
    <source>
        <dbReference type="ARBA" id="ARBA00023157"/>
    </source>
</evidence>
<keyword evidence="7" id="KW-1015">Disulfide bond</keyword>
<evidence type="ECO:0000256" key="9">
    <source>
        <dbReference type="PROSITE-ProRule" id="PRU00557"/>
    </source>
</evidence>
<protein>
    <recommendedName>
        <fullName evidence="16">Vitellogenin domain-containing protein</fullName>
    </recommendedName>
</protein>
<feature type="domain" description="VWFD" evidence="13">
    <location>
        <begin position="3602"/>
        <end position="3778"/>
    </location>
</feature>
<dbReference type="GO" id="GO:0045735">
    <property type="term" value="F:nutrient reservoir activity"/>
    <property type="evidence" value="ECO:0007669"/>
    <property type="project" value="UniProtKB-KW"/>
</dbReference>
<evidence type="ECO:0000313" key="15">
    <source>
        <dbReference type="Proteomes" id="UP001497497"/>
    </source>
</evidence>
<keyword evidence="5" id="KW-0758">Storage protein</keyword>
<keyword evidence="10" id="KW-0175">Coiled coil</keyword>
<reference evidence="14 15" key="1">
    <citation type="submission" date="2024-04" db="EMBL/GenBank/DDBJ databases">
        <authorList>
            <consortium name="Genoscope - CEA"/>
            <person name="William W."/>
        </authorList>
    </citation>
    <scope>NUCLEOTIDE SEQUENCE [LARGE SCALE GENOMIC DNA]</scope>
</reference>
<dbReference type="Gene3D" id="1.25.10.20">
    <property type="entry name" value="Vitellinogen, superhelical"/>
    <property type="match status" value="1"/>
</dbReference>
<dbReference type="PROSITE" id="PS51211">
    <property type="entry name" value="VITELLOGENIN"/>
    <property type="match status" value="1"/>
</dbReference>
<dbReference type="InterPro" id="IPR050733">
    <property type="entry name" value="Vitellogenin/Apolipophorin"/>
</dbReference>
<dbReference type="GO" id="GO:0005319">
    <property type="term" value="F:lipid transporter activity"/>
    <property type="evidence" value="ECO:0007669"/>
    <property type="project" value="InterPro"/>
</dbReference>
<keyword evidence="8" id="KW-0325">Glycoprotein</keyword>
<dbReference type="InterPro" id="IPR015819">
    <property type="entry name" value="Lipid_transp_b-sht_shell"/>
</dbReference>
<feature type="domain" description="Vitellogenin" evidence="12">
    <location>
        <begin position="50"/>
        <end position="670"/>
    </location>
</feature>
<dbReference type="InterPro" id="IPR009454">
    <property type="entry name" value="Lipid_transpt_open_b-sht"/>
</dbReference>
<evidence type="ECO:0000259" key="13">
    <source>
        <dbReference type="PROSITE" id="PS51233"/>
    </source>
</evidence>
<dbReference type="InterPro" id="IPR015816">
    <property type="entry name" value="Vitellinogen_b-sht_N"/>
</dbReference>
<evidence type="ECO:0000256" key="3">
    <source>
        <dbReference type="ARBA" id="ARBA00022525"/>
    </source>
</evidence>
<keyword evidence="15" id="KW-1185">Reference proteome</keyword>
<dbReference type="SMART" id="SM00638">
    <property type="entry name" value="LPD_N"/>
    <property type="match status" value="1"/>
</dbReference>
<dbReference type="SMART" id="SM00216">
    <property type="entry name" value="VWD"/>
    <property type="match status" value="1"/>
</dbReference>
<gene>
    <name evidence="14" type="ORF">GSLYS_00004414001</name>
</gene>
<evidence type="ECO:0000256" key="4">
    <source>
        <dbReference type="ARBA" id="ARBA00022729"/>
    </source>
</evidence>
<evidence type="ECO:0000256" key="10">
    <source>
        <dbReference type="SAM" id="Coils"/>
    </source>
</evidence>
<feature type="chain" id="PRO_5043449704" description="Vitellogenin domain-containing protein" evidence="11">
    <location>
        <begin position="17"/>
        <end position="4147"/>
    </location>
</feature>
<evidence type="ECO:0000256" key="6">
    <source>
        <dbReference type="ARBA" id="ARBA00023055"/>
    </source>
</evidence>
<accession>A0AAV2HCQ3</accession>
<dbReference type="PANTHER" id="PTHR23345:SF15">
    <property type="entry name" value="VITELLOGENIN 1-RELATED"/>
    <property type="match status" value="1"/>
</dbReference>
<keyword evidence="2" id="KW-0813">Transport</keyword>
<dbReference type="InterPro" id="IPR001846">
    <property type="entry name" value="VWF_type-D"/>
</dbReference>
<dbReference type="InterPro" id="IPR001747">
    <property type="entry name" value="Vitellogenin_N"/>
</dbReference>
<dbReference type="Gene3D" id="2.20.50.20">
    <property type="entry name" value="Lipovitellin. Chain A, domain 3"/>
    <property type="match status" value="1"/>
</dbReference>
<dbReference type="SMART" id="SM01169">
    <property type="entry name" value="DUF1943"/>
    <property type="match status" value="1"/>
</dbReference>
<name>A0AAV2HCQ3_LYMST</name>
<organism evidence="14 15">
    <name type="scientific">Lymnaea stagnalis</name>
    <name type="common">Great pond snail</name>
    <name type="synonym">Helix stagnalis</name>
    <dbReference type="NCBI Taxonomy" id="6523"/>
    <lineage>
        <taxon>Eukaryota</taxon>
        <taxon>Metazoa</taxon>
        <taxon>Spiralia</taxon>
        <taxon>Lophotrochozoa</taxon>
        <taxon>Mollusca</taxon>
        <taxon>Gastropoda</taxon>
        <taxon>Heterobranchia</taxon>
        <taxon>Euthyneura</taxon>
        <taxon>Panpulmonata</taxon>
        <taxon>Hygrophila</taxon>
        <taxon>Lymnaeoidea</taxon>
        <taxon>Lymnaeidae</taxon>
        <taxon>Lymnaea</taxon>
    </lineage>
</organism>
<dbReference type="SUPFAM" id="SSF48431">
    <property type="entry name" value="Lipovitellin-phosvitin complex, superhelical domain"/>
    <property type="match status" value="1"/>
</dbReference>
<evidence type="ECO:0000313" key="14">
    <source>
        <dbReference type="EMBL" id="CAL1530281.1"/>
    </source>
</evidence>
<evidence type="ECO:0000256" key="2">
    <source>
        <dbReference type="ARBA" id="ARBA00022448"/>
    </source>
</evidence>
<dbReference type="PANTHER" id="PTHR23345">
    <property type="entry name" value="VITELLOGENIN-RELATED"/>
    <property type="match status" value="1"/>
</dbReference>
<dbReference type="InterPro" id="IPR015817">
    <property type="entry name" value="Vitellinogen_open_b-sht_sub1"/>
</dbReference>
<sequence length="4147" mass="468599">MGSYVLLFLALPAVLGGPVNWPDASSIDNEIAYPRTECSTHCTGSEKYRYEVGKTYRYDYEVTTATSMHGASEDVARIDVKAKVSLQVISKCDMALSLSDVSVMRSDPNQNVLKTTEDWTFKLALEQNSLRFSFQDGGIEELCPEQNEETAVLNFKRGVLSALQNSMVQFERDESLQETDVTGTCPTLYSVPQKGWKSLEITKSKDLLGCVDRDNYQSALKSAPFHVPDTIKSLPLLKGNSVCKQIISKDGYLSSSTCTESLVFRPFSKKESGARTEITQKLIYVTATTGLKVSAELIRSRTNLLFDHTLTGQGGDKTSWSARALLTQLCRITAQDIPAEVPELFTGLVYQMRGLGRSQLTDISDQVFRSNICEDNKEKARKFYLDALPMVGTGSSVQVMVQMLLSGEIIGAQAELWINSLHFIQNPTTEMIAHLNKLLLSEKHRLTSLLPLSSLIKNFCDSNSDCMNDKNVHDILDVFNGYLDQSCQSKDQDLVLAVLRAVGNLGYSDQLAPTLEKCFESTEVSMNVRVFATQAFRGITCAIDRNEIMSTFENKDEDTELRISAYLAVMKCADESVLKQVKRILEIEPVNQVGSFVWTHLTNLMETSSPHKQALRDILDDETLKTEFKMDKRKFSTNYEVSFFSEKFGAGATGESNVVWSSKSFIPRSAMVNLTVDVLGQSINLIEIGGRVQGLEDLLQKYVGSKLFKGGETPKDGGPSRCTKKEKMDSMKTQFDINKEDLTASLYLRMFGNELAFQHFTEKQLLSLKDKIADFNFFKSSGDEISFTKSFMFLESKMTVPTIAGISLTLGVNGTATADLQAKVTNERKRLKTTTGFNISPRQAVGAIQVSGLMSLNVGPVSAGLKMVTTLHTSTAVSGRIEVDSNQVLSVDIDTPKKNMDILTVQSEFFVVHNNVEKKQKMLQERKMKAMSCSPEQVFKVTGYQFCGAVSYVNASTNENAPYFPFTGPMLVSVTVEKKDAPKGFKLDGKKVQNENASTGMVSVDTPSSSVIRAISIGYYLDKPGQSLELELVSPWKNILLKGSYPQNSKSREFNALATVDGKDYKFIAKIDRDIQKGKTVWTPTLEFSQPKDSKVTNLVPELLSVSGTVEVHERLNKNIKTVNEIRADLELKSGLKADPVLLSATYINRDQKQKTLTGTVTLDKNKKNVYTGTVQLLQSSGDVKSGSQIYEPTVLVTAPNWRIFLLSGTIDFKEDKFLKGDIQVTMEKTLQEPINLNVSATKSVRGSLQNINFNASLKGQFGTIKSDGQVKLSTASGKGKKAPLMTTMVNVDYNLPMLLKKELSKNRLTLNSKLRDKSKKSARNYLLEINMNSKNYPSASFEADFDITHKNSSTVSKITLKHGPKTKTSKKSNPEIKLEMSVDHKINPGSAMINYDFLVIYPPKEIEYQLKGKHEHQLNKNFKLETYTNFIYSKGKSVEFRLMGSDNSQKSNMAASGLLQITIPAFEIDGKKVDGRSYKIVTNIAQSPDKEYTHTISLQLNNNEKHSLVTKFKRSKEDFSFLSQMQVNGEFPSKMTLKAVKKPQELQGMVAFQLKDDVYSVGLNVTGTMAQYQAYSWDLTVPDRTIQGALEAGQKNRNEGLIKFHIRWDAAKDPSQKIETEFSVYNDNENGLERWKHRITFNFTSPFKNHKIYTFKRLSEVDKKELKDELKLVWGLPENEISYFLRFRTPFSLESFETEAVIITPWSNLRKLKAEVAHKFDGSRYLSSNWIGMYNDHYMSVALLLKFIGDKNRNALVTSIGFNSSIPACRTVGISLSHNNDGRNYITGVSFERNGQSYLAKFNATYVKTVKQLNIESNLVVSIPSDEPLIIRLTHSNTAADFNSTVTLSWRPQYNTRAVLGGKFDSNWKDYAVDIVLSSSWTTFSGFELQFRHNMLNEITGSGYLRTKTSPSLVSTLTYTSSKLDLVSSYDLHKTTMKGNYLHFPYTLLFEHIWHGDFDSRYGQNRISLDASLNKNEDNEVIGSLNFITPWEKVRNIDVRSTTKKISDFDWRLNSVISLDTRKKIEVEGEVDPIYWNKLGGTITTPYSVMSKLSFANLRAKSEKTWYWAESYLEVQPYFNTVKMEQNTTWSPSIIGSYRLDLPGLDMKYLKIDLTANETRRGVDADVTAKYHPDKSLDLKLRSKFNKNRFPVATKVSVDLATPFDALPSLKVDGDINKEKDNWITNLKMESGVKEQGYVNMRMQQSLTDQSYYSDLDVSSSVFETVAAGIHLDWGDTLGANLTIKAPSVGRKVVGFKKVSKSWTNFQNRIFGDNDGQELDMDMGLKHDDQETRAWLTYAYPGSDHSYLKSSVHRVGDSASDFDVGGFLQVGRDSNPYNISVQYAFVEMKSALGTTLETPFSKSLSFYLNRELKSPNENSVTVYGKYGIKYLIDFYTSSKLEDSQYSYTLRNEHLFDGAGTKLGTNILTAWNSDKQSFNGEMKNYYNEKWIRIEVDKERQTKEKVPVDIFDVNFFSEFKDFKDVGLHAELKNQSGSYNGYCSLEYMDEKSAILNFDLSSPSKNRHVLNGDLILPVAGYEYNTLVYKQLLENDEITADVQVVTGSKEQVGGKFKYKNSEILVTVTGPVKEFEFLHLSGKYDAASKQVLGKATLKLTLDNNPAELVYNISQNGYAPLVANVKLNTPYQNLRSLNLNIEHEFKNWTQVKTTSKLQLENFGDVNTYFSVNFVSPLDMEVGAKLTSPFENFENLKLAVKTKESKLGQESQLNVGWRPEKEITLNTAWSLRKGPRTNKLSSQFELSSPFPNLQTAKFKLDHSSGPNMINENIIISQNGVNYVDADLSYKYGDKHAAVLEMRKPNPLSISLTGLAETKKLDGNLKLNWDTLSKDSNIEVIAYYEDRSGSSNVDNSFKLKVIHPVRIMGIECHHKWAEKELSSSSLLTWDQQNANTFAYDINFVNYTSRYNQKYEGHIKLGVPQRSVKVQGSYSDTGSSVITTSAFMWDADKDDKKVCVTLTTEVESTDNLKRVGLNINLPSINKQLNLSGTTKINYGSTLIDSNAEISYSSDPQKTIVVKSVIKNLEPNSKNNYNYTADVTFEHPITNTNLQLTSHFGSVGKICSAATKLLLLTTSKERKSLEFWSSLDRANQQMVIKVATPIKTIALYGQAVDYVDRKIVRLTSTEEDKETLNLYLSFNQRTQDMLAEFNYDRDDPKKLVRMTGRLVNDTAIRVDLMSQNGVQTSEGMLTVRLNTSEILHTRILWRPAVFSEIQNFLGTKVTSFSYATNDVFATSVDTIGSDVKSRYLLISRELGAEMNTVFQLMEGEMKIFNNQLDTFRVEIRRFYQRNDLYIRDLGEHINKTFIQLLSNIQVTVQSYSSYYARIRQATQEFSMVLKTYPVAQKYAMSVEELVSALKRVRAALEMALEETTKELEKFSHLSYRKYLEISRSLDTKLQSYTLSLLEHPLNKKLMKQMASLRNKGMETFPQWIELYTAIYTKGQQLLQDQFHDMMARQEFQYGYAVANEIHQQVKYWNMEQGMNMLTARAIDLSKNLLLLELAKLKKTLENSRVIVYDPERGELQFEIHLPVPVKSFTEAPALNVNSYINSIQQWTKVNLPNSTPNFWDTYYHYVPSIEPSSWIPPFDASGYVIGSQHYFTFDKTHHDFLSSCSVVLTRDILNDNFSVVLNYEKTTRRNRKSLCFNIENNLNFDISDDYKLKVENRDTEMPFSTEKVKVVRDGDFIRVTYTGGLEVLSNPKLDLYKVTVQGWYHGRVAGLLGHYDNEPSTDVTTNKNYEVDRKQCNNNNLALTQEQTLSKDDKCRYVFQESRSKFRPCFKQVDPTPFIHMCKSYQPSMTEDDAIHRSTEQYRFMCEEHGIYMGALDDYVPCSNEEPTIVDGTDPLYQSADVLFVVEDNTCNEWATRSLTNIVTEINKVLDTAGLKNNRFGLESFGGYDGDEAVRTINGQHFGEASLFLKALETLRFMNNETHGNILTAMRMALSYPYRTGVAKVIIIAPCTTCEVSYLQKLLMSSNLQSQGFIVHVLQKQNFRPIKTSSGPKKYKIYGVDNVKSFTNMNDEGDENMLATTDIRSDDCHSLAQTTQGAIFDVSHLNDKPKVQQDFIKSFASQVGLTTKVPSCQNCECNIESGQVECQLCESNLITTIALEPPNLPKFISSINDFSYDVKTYFGLA</sequence>
<dbReference type="Pfam" id="PF09172">
    <property type="entry name" value="Vit_open_b-sht"/>
    <property type="match status" value="1"/>
</dbReference>
<dbReference type="Gene3D" id="2.30.230.10">
    <property type="entry name" value="Lipovitellin, beta-sheet shell regions, chain A"/>
    <property type="match status" value="1"/>
</dbReference>
<dbReference type="InterPro" id="IPR011030">
    <property type="entry name" value="Lipovitellin_superhlx_dom"/>
</dbReference>
<evidence type="ECO:0000256" key="8">
    <source>
        <dbReference type="ARBA" id="ARBA00023180"/>
    </source>
</evidence>
<feature type="signal peptide" evidence="11">
    <location>
        <begin position="1"/>
        <end position="16"/>
    </location>
</feature>
<keyword evidence="3" id="KW-0964">Secreted</keyword>
<dbReference type="Pfam" id="PF01347">
    <property type="entry name" value="Vitellogenin_N"/>
    <property type="match status" value="1"/>
</dbReference>
<comment type="caution">
    <text evidence="14">The sequence shown here is derived from an EMBL/GenBank/DDBJ whole genome shotgun (WGS) entry which is preliminary data.</text>
</comment>
<dbReference type="SUPFAM" id="SSF56968">
    <property type="entry name" value="Lipovitellin-phosvitin complex, beta-sheet shell regions"/>
    <property type="match status" value="2"/>
</dbReference>
<comment type="subcellular location">
    <subcellularLocation>
        <location evidence="1">Secreted</location>
    </subcellularLocation>
</comment>
<dbReference type="PROSITE" id="PS51233">
    <property type="entry name" value="VWFD"/>
    <property type="match status" value="1"/>
</dbReference>
<dbReference type="Gene3D" id="2.20.80.10">
    <property type="entry name" value="Lipovitellin-phosvitin complex, chain A, domain 4"/>
    <property type="match status" value="1"/>
</dbReference>
<evidence type="ECO:0000256" key="1">
    <source>
        <dbReference type="ARBA" id="ARBA00004613"/>
    </source>
</evidence>
<dbReference type="GO" id="GO:0005576">
    <property type="term" value="C:extracellular region"/>
    <property type="evidence" value="ECO:0007669"/>
    <property type="project" value="UniProtKB-SubCell"/>
</dbReference>
<dbReference type="Pfam" id="PF00094">
    <property type="entry name" value="VWD"/>
    <property type="match status" value="1"/>
</dbReference>
<evidence type="ECO:0000256" key="5">
    <source>
        <dbReference type="ARBA" id="ARBA00022761"/>
    </source>
</evidence>
<dbReference type="EMBL" id="CAXITT010000066">
    <property type="protein sequence ID" value="CAL1530281.1"/>
    <property type="molecule type" value="Genomic_DNA"/>
</dbReference>
<comment type="caution">
    <text evidence="9">Lacks conserved residue(s) required for the propagation of feature annotation.</text>
</comment>
<dbReference type="InterPro" id="IPR015255">
    <property type="entry name" value="Vitellinogen_open_b-sht"/>
</dbReference>
<dbReference type="Pfam" id="PF06448">
    <property type="entry name" value="DUF1081"/>
    <property type="match status" value="1"/>
</dbReference>
<proteinExistence type="predicted"/>
<feature type="coiled-coil region" evidence="10">
    <location>
        <begin position="3364"/>
        <end position="3395"/>
    </location>
</feature>
<dbReference type="Proteomes" id="UP001497497">
    <property type="component" value="Unassembled WGS sequence"/>
</dbReference>
<evidence type="ECO:0008006" key="16">
    <source>
        <dbReference type="Google" id="ProtNLM"/>
    </source>
</evidence>
<keyword evidence="4 11" id="KW-0732">Signal</keyword>
<keyword evidence="6" id="KW-0445">Lipid transport</keyword>
<evidence type="ECO:0000256" key="11">
    <source>
        <dbReference type="SAM" id="SignalP"/>
    </source>
</evidence>
<evidence type="ECO:0000259" key="12">
    <source>
        <dbReference type="PROSITE" id="PS51211"/>
    </source>
</evidence>